<name>A0AAV9MAM6_9SOLN</name>
<reference evidence="2 3" key="1">
    <citation type="submission" date="2023-10" db="EMBL/GenBank/DDBJ databases">
        <title>Genome-Wide Identification Analysis in wild type Solanum Pinnatisectum Reveals Some Genes Defensing Phytophthora Infestans.</title>
        <authorList>
            <person name="Sun C."/>
        </authorList>
    </citation>
    <scope>NUCLEOTIDE SEQUENCE [LARGE SCALE GENOMIC DNA]</scope>
    <source>
        <strain evidence="2">LQN</strain>
        <tissue evidence="2">Leaf</tissue>
    </source>
</reference>
<feature type="compositionally biased region" description="Polar residues" evidence="1">
    <location>
        <begin position="82"/>
        <end position="109"/>
    </location>
</feature>
<feature type="region of interest" description="Disordered" evidence="1">
    <location>
        <begin position="16"/>
        <end position="111"/>
    </location>
</feature>
<proteinExistence type="predicted"/>
<keyword evidence="3" id="KW-1185">Reference proteome</keyword>
<feature type="region of interest" description="Disordered" evidence="1">
    <location>
        <begin position="157"/>
        <end position="182"/>
    </location>
</feature>
<sequence length="213" mass="24272">MCETLRYFSIIFPTASPLFPHQIPTPKLPPEHHQRPNPPPVNPVFSSKHLQNNHISNKNRPQTQPETPRVHHLQKPTEKNHQTTTKTQPRSGFSNSHQQITNPRVSQQSRRALKALAKQLQNLTRNTQHHPSPQLSLPFTIFDQLQAGIASKRNHGLQQWQKSTKRTPLAEAASSGETRELQQTSFPDLLEYHTFGLTEKRLEAPNISGVAFH</sequence>
<dbReference type="AlphaFoldDB" id="A0AAV9MAM6"/>
<evidence type="ECO:0000313" key="2">
    <source>
        <dbReference type="EMBL" id="KAK4734144.1"/>
    </source>
</evidence>
<gene>
    <name evidence="2" type="ORF">R3W88_008405</name>
</gene>
<evidence type="ECO:0000313" key="3">
    <source>
        <dbReference type="Proteomes" id="UP001311915"/>
    </source>
</evidence>
<protein>
    <submittedName>
        <fullName evidence="2">Uncharacterized protein</fullName>
    </submittedName>
</protein>
<organism evidence="2 3">
    <name type="scientific">Solanum pinnatisectum</name>
    <name type="common">tansyleaf nightshade</name>
    <dbReference type="NCBI Taxonomy" id="50273"/>
    <lineage>
        <taxon>Eukaryota</taxon>
        <taxon>Viridiplantae</taxon>
        <taxon>Streptophyta</taxon>
        <taxon>Embryophyta</taxon>
        <taxon>Tracheophyta</taxon>
        <taxon>Spermatophyta</taxon>
        <taxon>Magnoliopsida</taxon>
        <taxon>eudicotyledons</taxon>
        <taxon>Gunneridae</taxon>
        <taxon>Pentapetalae</taxon>
        <taxon>asterids</taxon>
        <taxon>lamiids</taxon>
        <taxon>Solanales</taxon>
        <taxon>Solanaceae</taxon>
        <taxon>Solanoideae</taxon>
        <taxon>Solaneae</taxon>
        <taxon>Solanum</taxon>
    </lineage>
</organism>
<evidence type="ECO:0000256" key="1">
    <source>
        <dbReference type="SAM" id="MobiDB-lite"/>
    </source>
</evidence>
<comment type="caution">
    <text evidence="2">The sequence shown here is derived from an EMBL/GenBank/DDBJ whole genome shotgun (WGS) entry which is preliminary data.</text>
</comment>
<feature type="compositionally biased region" description="Polar residues" evidence="1">
    <location>
        <begin position="48"/>
        <end position="66"/>
    </location>
</feature>
<accession>A0AAV9MAM6</accession>
<dbReference type="EMBL" id="JAWPEI010000002">
    <property type="protein sequence ID" value="KAK4734144.1"/>
    <property type="molecule type" value="Genomic_DNA"/>
</dbReference>
<dbReference type="Proteomes" id="UP001311915">
    <property type="component" value="Unassembled WGS sequence"/>
</dbReference>